<proteinExistence type="predicted"/>
<gene>
    <name evidence="1" type="ORF">T4D_7442</name>
</gene>
<evidence type="ECO:0000313" key="1">
    <source>
        <dbReference type="EMBL" id="KRY80956.1"/>
    </source>
</evidence>
<dbReference type="Proteomes" id="UP000054995">
    <property type="component" value="Unassembled WGS sequence"/>
</dbReference>
<comment type="caution">
    <text evidence="1">The sequence shown here is derived from an EMBL/GenBank/DDBJ whole genome shotgun (WGS) entry which is preliminary data.</text>
</comment>
<sequence length="81" mass="8845">MLSAVKGPVIQFPCRRLGVDYLRLGSEGAGWPALILAFSSCPLIGHCEIILQSETVRRGQRCIAVSLEKGCTRRPLLLKHG</sequence>
<dbReference type="AlphaFoldDB" id="A0A0V1F5A2"/>
<evidence type="ECO:0000313" key="2">
    <source>
        <dbReference type="Proteomes" id="UP000054995"/>
    </source>
</evidence>
<reference evidence="1 2" key="1">
    <citation type="submission" date="2015-01" db="EMBL/GenBank/DDBJ databases">
        <title>Evolution of Trichinella species and genotypes.</title>
        <authorList>
            <person name="Korhonen P.K."/>
            <person name="Edoardo P."/>
            <person name="Giuseppe L.R."/>
            <person name="Gasser R.B."/>
        </authorList>
    </citation>
    <scope>NUCLEOTIDE SEQUENCE [LARGE SCALE GENOMIC DNA]</scope>
    <source>
        <strain evidence="1">ISS470</strain>
    </source>
</reference>
<accession>A0A0V1F5A2</accession>
<dbReference type="EMBL" id="JYDT01000286">
    <property type="protein sequence ID" value="KRY80956.1"/>
    <property type="molecule type" value="Genomic_DNA"/>
</dbReference>
<protein>
    <submittedName>
        <fullName evidence="1">Uncharacterized protein</fullName>
    </submittedName>
</protein>
<organism evidence="1 2">
    <name type="scientific">Trichinella pseudospiralis</name>
    <name type="common">Parasitic roundworm</name>
    <dbReference type="NCBI Taxonomy" id="6337"/>
    <lineage>
        <taxon>Eukaryota</taxon>
        <taxon>Metazoa</taxon>
        <taxon>Ecdysozoa</taxon>
        <taxon>Nematoda</taxon>
        <taxon>Enoplea</taxon>
        <taxon>Dorylaimia</taxon>
        <taxon>Trichinellida</taxon>
        <taxon>Trichinellidae</taxon>
        <taxon>Trichinella</taxon>
    </lineage>
</organism>
<name>A0A0V1F5A2_TRIPS</name>
<keyword evidence="2" id="KW-1185">Reference proteome</keyword>